<reference evidence="1 2" key="1">
    <citation type="journal article" date="2006" name="Science">
        <title>The genome of black cottonwood, Populus trichocarpa (Torr. &amp; Gray).</title>
        <authorList>
            <person name="Tuskan G.A."/>
            <person name="Difazio S."/>
            <person name="Jansson S."/>
            <person name="Bohlmann J."/>
            <person name="Grigoriev I."/>
            <person name="Hellsten U."/>
            <person name="Putnam N."/>
            <person name="Ralph S."/>
            <person name="Rombauts S."/>
            <person name="Salamov A."/>
            <person name="Schein J."/>
            <person name="Sterck L."/>
            <person name="Aerts A."/>
            <person name="Bhalerao R.R."/>
            <person name="Bhalerao R.P."/>
            <person name="Blaudez D."/>
            <person name="Boerjan W."/>
            <person name="Brun A."/>
            <person name="Brunner A."/>
            <person name="Busov V."/>
            <person name="Campbell M."/>
            <person name="Carlson J."/>
            <person name="Chalot M."/>
            <person name="Chapman J."/>
            <person name="Chen G.L."/>
            <person name="Cooper D."/>
            <person name="Coutinho P.M."/>
            <person name="Couturier J."/>
            <person name="Covert S."/>
            <person name="Cronk Q."/>
            <person name="Cunningham R."/>
            <person name="Davis J."/>
            <person name="Degroeve S."/>
            <person name="Dejardin A."/>
            <person name="Depamphilis C."/>
            <person name="Detter J."/>
            <person name="Dirks B."/>
            <person name="Dubchak I."/>
            <person name="Duplessis S."/>
            <person name="Ehlting J."/>
            <person name="Ellis B."/>
            <person name="Gendler K."/>
            <person name="Goodstein D."/>
            <person name="Gribskov M."/>
            <person name="Grimwood J."/>
            <person name="Groover A."/>
            <person name="Gunter L."/>
            <person name="Hamberger B."/>
            <person name="Heinze B."/>
            <person name="Helariutta Y."/>
            <person name="Henrissat B."/>
            <person name="Holligan D."/>
            <person name="Holt R."/>
            <person name="Huang W."/>
            <person name="Islam-Faridi N."/>
            <person name="Jones S."/>
            <person name="Jones-Rhoades M."/>
            <person name="Jorgensen R."/>
            <person name="Joshi C."/>
            <person name="Kangasjarvi J."/>
            <person name="Karlsson J."/>
            <person name="Kelleher C."/>
            <person name="Kirkpatrick R."/>
            <person name="Kirst M."/>
            <person name="Kohler A."/>
            <person name="Kalluri U."/>
            <person name="Larimer F."/>
            <person name="Leebens-Mack J."/>
            <person name="Leple J.C."/>
            <person name="Locascio P."/>
            <person name="Lou Y."/>
            <person name="Lucas S."/>
            <person name="Martin F."/>
            <person name="Montanini B."/>
            <person name="Napoli C."/>
            <person name="Nelson D.R."/>
            <person name="Nelson C."/>
            <person name="Nieminen K."/>
            <person name="Nilsson O."/>
            <person name="Pereda V."/>
            <person name="Peter G."/>
            <person name="Philippe R."/>
            <person name="Pilate G."/>
            <person name="Poliakov A."/>
            <person name="Razumovskaya J."/>
            <person name="Richardson P."/>
            <person name="Rinaldi C."/>
            <person name="Ritland K."/>
            <person name="Rouze P."/>
            <person name="Ryaboy D."/>
            <person name="Schmutz J."/>
            <person name="Schrader J."/>
            <person name="Segerman B."/>
            <person name="Shin H."/>
            <person name="Siddiqui A."/>
            <person name="Sterky F."/>
            <person name="Terry A."/>
            <person name="Tsai C.J."/>
            <person name="Uberbacher E."/>
            <person name="Unneberg P."/>
            <person name="Vahala J."/>
            <person name="Wall K."/>
            <person name="Wessler S."/>
            <person name="Yang G."/>
            <person name="Yin T."/>
            <person name="Douglas C."/>
            <person name="Marra M."/>
            <person name="Sandberg G."/>
            <person name="Van de Peer Y."/>
            <person name="Rokhsar D."/>
        </authorList>
    </citation>
    <scope>NUCLEOTIDE SEQUENCE [LARGE SCALE GENOMIC DNA]</scope>
    <source>
        <strain evidence="2">cv. Nisqually</strain>
    </source>
</reference>
<organism evidence="1 2">
    <name type="scientific">Populus trichocarpa</name>
    <name type="common">Western balsam poplar</name>
    <name type="synonym">Populus balsamifera subsp. trichocarpa</name>
    <dbReference type="NCBI Taxonomy" id="3694"/>
    <lineage>
        <taxon>Eukaryota</taxon>
        <taxon>Viridiplantae</taxon>
        <taxon>Streptophyta</taxon>
        <taxon>Embryophyta</taxon>
        <taxon>Tracheophyta</taxon>
        <taxon>Spermatophyta</taxon>
        <taxon>Magnoliopsida</taxon>
        <taxon>eudicotyledons</taxon>
        <taxon>Gunneridae</taxon>
        <taxon>Pentapetalae</taxon>
        <taxon>rosids</taxon>
        <taxon>fabids</taxon>
        <taxon>Malpighiales</taxon>
        <taxon>Salicaceae</taxon>
        <taxon>Saliceae</taxon>
        <taxon>Populus</taxon>
    </lineage>
</organism>
<protein>
    <submittedName>
        <fullName evidence="1">Uncharacterized protein</fullName>
    </submittedName>
</protein>
<proteinExistence type="predicted"/>
<comment type="caution">
    <text evidence="1">The sequence shown here is derived from an EMBL/GenBank/DDBJ whole genome shotgun (WGS) entry which is preliminary data.</text>
</comment>
<evidence type="ECO:0000313" key="2">
    <source>
        <dbReference type="Proteomes" id="UP000006729"/>
    </source>
</evidence>
<dbReference type="Proteomes" id="UP000006729">
    <property type="component" value="Chromosome 13"/>
</dbReference>
<evidence type="ECO:0000313" key="1">
    <source>
        <dbReference type="EMBL" id="KAI9383531.1"/>
    </source>
</evidence>
<sequence length="87" mass="10055">MMNVAARPSPWYRYPISFARLLLQVSLSLEHGHLAMELIKLCRFLRGFIAGLSFQGLDFVIPEARKYGIRLILTLRNNHHDFGGRRS</sequence>
<keyword evidence="2" id="KW-1185">Reference proteome</keyword>
<name>A0ACC0S3S6_POPTR</name>
<gene>
    <name evidence="1" type="ORF">POPTR_013G098625v4</name>
</gene>
<accession>A0ACC0S3S6</accession>
<dbReference type="EMBL" id="CM009302">
    <property type="protein sequence ID" value="KAI9383531.1"/>
    <property type="molecule type" value="Genomic_DNA"/>
</dbReference>